<sequence>MAFHAQDIDLQQLAEEVIKALNEIASGLGTDQDLGKVTRDIVGHFLDAYPAYNCMVVHPPHIATFKECVKQEIRVPYDYVFSRLYKVYVFKEGTFTLLGDGGYENWCFGGNFERDGKHVTFKLRPY</sequence>
<organism evidence="2 3">
    <name type="scientific">Ceratopteris richardii</name>
    <name type="common">Triangle waterfern</name>
    <dbReference type="NCBI Taxonomy" id="49495"/>
    <lineage>
        <taxon>Eukaryota</taxon>
        <taxon>Viridiplantae</taxon>
        <taxon>Streptophyta</taxon>
        <taxon>Embryophyta</taxon>
        <taxon>Tracheophyta</taxon>
        <taxon>Polypodiopsida</taxon>
        <taxon>Polypodiidae</taxon>
        <taxon>Polypodiales</taxon>
        <taxon>Pteridineae</taxon>
        <taxon>Pteridaceae</taxon>
        <taxon>Parkerioideae</taxon>
        <taxon>Ceratopteris</taxon>
    </lineage>
</organism>
<keyword evidence="3" id="KW-1185">Reference proteome</keyword>
<evidence type="ECO:0000313" key="2">
    <source>
        <dbReference type="EMBL" id="KAH7416491.1"/>
    </source>
</evidence>
<name>A0A8T2TCD3_CERRI</name>
<evidence type="ECO:0000313" key="3">
    <source>
        <dbReference type="Proteomes" id="UP000825935"/>
    </source>
</evidence>
<dbReference type="OMA" id="SVHTHIE"/>
<gene>
    <name evidence="1" type="ORF">KP509_14G093900</name>
    <name evidence="2" type="ORF">KP509_14G094100</name>
</gene>
<dbReference type="AlphaFoldDB" id="A0A8T2TCD3"/>
<dbReference type="OrthoDB" id="1934598at2759"/>
<protein>
    <submittedName>
        <fullName evidence="2">Uncharacterized protein</fullName>
    </submittedName>
</protein>
<dbReference type="Proteomes" id="UP000825935">
    <property type="component" value="Chromosome 14"/>
</dbReference>
<dbReference type="EMBL" id="CM035419">
    <property type="protein sequence ID" value="KAH7416488.1"/>
    <property type="molecule type" value="Genomic_DNA"/>
</dbReference>
<accession>A0A8T2TCD3</accession>
<proteinExistence type="predicted"/>
<evidence type="ECO:0000313" key="1">
    <source>
        <dbReference type="EMBL" id="KAH7416488.1"/>
    </source>
</evidence>
<comment type="caution">
    <text evidence="2">The sequence shown here is derived from an EMBL/GenBank/DDBJ whole genome shotgun (WGS) entry which is preliminary data.</text>
</comment>
<reference evidence="2" key="1">
    <citation type="submission" date="2021-08" db="EMBL/GenBank/DDBJ databases">
        <title>WGS assembly of Ceratopteris richardii.</title>
        <authorList>
            <person name="Marchant D.B."/>
            <person name="Chen G."/>
            <person name="Jenkins J."/>
            <person name="Shu S."/>
            <person name="Leebens-Mack J."/>
            <person name="Grimwood J."/>
            <person name="Schmutz J."/>
            <person name="Soltis P."/>
            <person name="Soltis D."/>
            <person name="Chen Z.-H."/>
        </authorList>
    </citation>
    <scope>NUCLEOTIDE SEQUENCE</scope>
    <source>
        <strain evidence="2">Whitten #5841</strain>
        <tissue evidence="2">Leaf</tissue>
    </source>
</reference>
<dbReference type="EMBL" id="CM035419">
    <property type="protein sequence ID" value="KAH7416491.1"/>
    <property type="molecule type" value="Genomic_DNA"/>
</dbReference>